<reference evidence="1" key="1">
    <citation type="submission" date="2019-08" db="EMBL/GenBank/DDBJ databases">
        <authorList>
            <person name="Kucharzyk K."/>
            <person name="Murdoch R.W."/>
            <person name="Higgins S."/>
            <person name="Loffler F."/>
        </authorList>
    </citation>
    <scope>NUCLEOTIDE SEQUENCE</scope>
</reference>
<name>A0A645G230_9ZZZZ</name>
<dbReference type="EMBL" id="VSSQ01068768">
    <property type="protein sequence ID" value="MPN20908.1"/>
    <property type="molecule type" value="Genomic_DNA"/>
</dbReference>
<protein>
    <submittedName>
        <fullName evidence="1">Uncharacterized protein</fullName>
    </submittedName>
</protein>
<comment type="caution">
    <text evidence="1">The sequence shown here is derived from an EMBL/GenBank/DDBJ whole genome shotgun (WGS) entry which is preliminary data.</text>
</comment>
<proteinExistence type="predicted"/>
<gene>
    <name evidence="1" type="ORF">SDC9_168287</name>
</gene>
<dbReference type="AlphaFoldDB" id="A0A645G230"/>
<organism evidence="1">
    <name type="scientific">bioreactor metagenome</name>
    <dbReference type="NCBI Taxonomy" id="1076179"/>
    <lineage>
        <taxon>unclassified sequences</taxon>
        <taxon>metagenomes</taxon>
        <taxon>ecological metagenomes</taxon>
    </lineage>
</organism>
<sequence>MKRNERIRCAKTSKQEAYVCQECHSKQKKKRKNRGYRFVPCHRLSCRAGHAPDLVDDPLLADEEPRNIPVAASFFPNGVVVFQLQYQADHIRFLALFGKHADDCDSLRCFRYHNRDSLRLRFCAAAL</sequence>
<evidence type="ECO:0000313" key="1">
    <source>
        <dbReference type="EMBL" id="MPN20908.1"/>
    </source>
</evidence>
<accession>A0A645G230</accession>